<evidence type="ECO:0000313" key="2">
    <source>
        <dbReference type="EMBL" id="NYA69465.1"/>
    </source>
</evidence>
<dbReference type="PANTHER" id="PTHR35792">
    <property type="entry name" value="GENERAL STRESS PROTEIN"/>
    <property type="match status" value="1"/>
</dbReference>
<keyword evidence="3" id="KW-1185">Reference proteome</keyword>
<evidence type="ECO:0000313" key="3">
    <source>
        <dbReference type="Proteomes" id="UP000535020"/>
    </source>
</evidence>
<keyword evidence="1" id="KW-0472">Membrane</keyword>
<organism evidence="2 3">
    <name type="scientific">Flavobacterium agri</name>
    <dbReference type="NCBI Taxonomy" id="2743471"/>
    <lineage>
        <taxon>Bacteria</taxon>
        <taxon>Pseudomonadati</taxon>
        <taxon>Bacteroidota</taxon>
        <taxon>Flavobacteriia</taxon>
        <taxon>Flavobacteriales</taxon>
        <taxon>Flavobacteriaceae</taxon>
        <taxon>Flavobacterium</taxon>
    </lineage>
</organism>
<dbReference type="AlphaFoldDB" id="A0A7Y9C422"/>
<dbReference type="InterPro" id="IPR024623">
    <property type="entry name" value="YtxH"/>
</dbReference>
<gene>
    <name evidence="2" type="ORF">HZF10_00920</name>
</gene>
<sequence length="90" mass="9595">MNKKVLIGLFAGVAIGATLGILFAPDKGSETRKKIKDKGNDYKNKAADKYGQLADAAHEKIDAVRSKFNELTGRAEKAANGAMEKANTTV</sequence>
<keyword evidence="1" id="KW-1133">Transmembrane helix</keyword>
<keyword evidence="1" id="KW-0812">Transmembrane</keyword>
<dbReference type="EMBL" id="JACBJI010000001">
    <property type="protein sequence ID" value="NYA69465.1"/>
    <property type="molecule type" value="Genomic_DNA"/>
</dbReference>
<name>A0A7Y9C422_9FLAO</name>
<dbReference type="InterPro" id="IPR052928">
    <property type="entry name" value="Desiccation-related_membrane"/>
</dbReference>
<dbReference type="PANTHER" id="PTHR35792:SF2">
    <property type="entry name" value="GENERAL STRESS PROTEIN"/>
    <property type="match status" value="1"/>
</dbReference>
<protein>
    <submittedName>
        <fullName evidence="2">YtxH domain-containing protein</fullName>
    </submittedName>
</protein>
<accession>A0A7Y9C422</accession>
<proteinExistence type="predicted"/>
<dbReference type="Pfam" id="PF12732">
    <property type="entry name" value="YtxH"/>
    <property type="match status" value="1"/>
</dbReference>
<reference evidence="2 3" key="1">
    <citation type="submission" date="2020-07" db="EMBL/GenBank/DDBJ databases">
        <authorList>
            <person name="Sun Q."/>
        </authorList>
    </citation>
    <scope>NUCLEOTIDE SEQUENCE [LARGE SCALE GENOMIC DNA]</scope>
    <source>
        <strain evidence="2 3">MAH-1</strain>
    </source>
</reference>
<dbReference type="RefSeq" id="WP_176004280.1">
    <property type="nucleotide sequence ID" value="NZ_JABWMI010000001.1"/>
</dbReference>
<dbReference type="Proteomes" id="UP000535020">
    <property type="component" value="Unassembled WGS sequence"/>
</dbReference>
<comment type="caution">
    <text evidence="2">The sequence shown here is derived from an EMBL/GenBank/DDBJ whole genome shotgun (WGS) entry which is preliminary data.</text>
</comment>
<feature type="transmembrane region" description="Helical" evidence="1">
    <location>
        <begin position="6"/>
        <end position="24"/>
    </location>
</feature>
<evidence type="ECO:0000256" key="1">
    <source>
        <dbReference type="SAM" id="Phobius"/>
    </source>
</evidence>